<dbReference type="Proteomes" id="UP000230233">
    <property type="component" value="Chromosome I"/>
</dbReference>
<keyword evidence="2" id="KW-1185">Reference proteome</keyword>
<protein>
    <submittedName>
        <fullName evidence="1">Uncharacterized protein</fullName>
    </submittedName>
</protein>
<evidence type="ECO:0000313" key="1">
    <source>
        <dbReference type="EMBL" id="PIC49875.1"/>
    </source>
</evidence>
<name>A0A2G5VDM0_9PELO</name>
<gene>
    <name evidence="1" type="primary">Cnig_chr_I.g1</name>
    <name evidence="1" type="ORF">B9Z55_000001</name>
</gene>
<accession>A0A2G5VDM0</accession>
<sequence>MDLDKVSTILGTVGTRFSKIKGNAFTLKELVAKKYDENEIQTCNSMKSLKEDLEMIPKELAMCYVIIHIPSTGIPGREVSEQEKLTAELMSEHEKATSVFEAVRNSIELVEQVMFSVPADVVKMKSKLRTLNNPVIGINYDSTMDSLDKSMKRLTAVIDRAQRDYYLINGLLTLLSCWK</sequence>
<dbReference type="EMBL" id="PDUG01000001">
    <property type="protein sequence ID" value="PIC49875.1"/>
    <property type="molecule type" value="Genomic_DNA"/>
</dbReference>
<reference evidence="2" key="1">
    <citation type="submission" date="2017-10" db="EMBL/GenBank/DDBJ databases">
        <title>Rapid genome shrinkage in a self-fertile nematode reveals novel sperm competition proteins.</title>
        <authorList>
            <person name="Yin D."/>
            <person name="Schwarz E.M."/>
            <person name="Thomas C.G."/>
            <person name="Felde R.L."/>
            <person name="Korf I.F."/>
            <person name="Cutter A.D."/>
            <person name="Schartner C.M."/>
            <person name="Ralston E.J."/>
            <person name="Meyer B.J."/>
            <person name="Haag E.S."/>
        </authorList>
    </citation>
    <scope>NUCLEOTIDE SEQUENCE [LARGE SCALE GENOMIC DNA]</scope>
    <source>
        <strain evidence="2">JU1422</strain>
    </source>
</reference>
<dbReference type="AlphaFoldDB" id="A0A2G5VDM0"/>
<comment type="caution">
    <text evidence="1">The sequence shown here is derived from an EMBL/GenBank/DDBJ whole genome shotgun (WGS) entry which is preliminary data.</text>
</comment>
<proteinExistence type="predicted"/>
<evidence type="ECO:0000313" key="2">
    <source>
        <dbReference type="Proteomes" id="UP000230233"/>
    </source>
</evidence>
<organism evidence="1 2">
    <name type="scientific">Caenorhabditis nigoni</name>
    <dbReference type="NCBI Taxonomy" id="1611254"/>
    <lineage>
        <taxon>Eukaryota</taxon>
        <taxon>Metazoa</taxon>
        <taxon>Ecdysozoa</taxon>
        <taxon>Nematoda</taxon>
        <taxon>Chromadorea</taxon>
        <taxon>Rhabditida</taxon>
        <taxon>Rhabditina</taxon>
        <taxon>Rhabditomorpha</taxon>
        <taxon>Rhabditoidea</taxon>
        <taxon>Rhabditidae</taxon>
        <taxon>Peloderinae</taxon>
        <taxon>Caenorhabditis</taxon>
    </lineage>
</organism>